<evidence type="ECO:0000313" key="2">
    <source>
        <dbReference type="EMBL" id="AAF79935.1"/>
    </source>
</evidence>
<dbReference type="EMBL" id="AF223161">
    <property type="protein sequence ID" value="AAF79935.1"/>
    <property type="molecule type" value="Genomic_DNA"/>
</dbReference>
<reference evidence="2" key="1">
    <citation type="journal article" date="2000" name="Genetics">
        <title>De novo evolution of satellite DNA on the rye B chromosome.</title>
        <authorList>
            <person name="Langdon T."/>
            <person name="Seago C."/>
            <person name="Jones R.N."/>
            <person name="Ougham H."/>
            <person name="Thomas H."/>
            <person name="Forster J.W."/>
            <person name="Jenkins G."/>
        </authorList>
    </citation>
    <scope>NUCLEOTIDE SEQUENCE</scope>
</reference>
<gene>
    <name evidence="2" type="primary">gag</name>
</gene>
<sequence>MPTTNSAPPHTAPAAPLRYAPPTRNGHAGVHDRRLAAQPHVGDDGFDDGVDQAAGYAPRPRHYEPRP</sequence>
<proteinExistence type="predicted"/>
<organism evidence="2">
    <name type="scientific">Secale cereale</name>
    <name type="common">Rye</name>
    <dbReference type="NCBI Taxonomy" id="4550"/>
    <lineage>
        <taxon>Eukaryota</taxon>
        <taxon>Viridiplantae</taxon>
        <taxon>Streptophyta</taxon>
        <taxon>Embryophyta</taxon>
        <taxon>Tracheophyta</taxon>
        <taxon>Spermatophyta</taxon>
        <taxon>Magnoliopsida</taxon>
        <taxon>Liliopsida</taxon>
        <taxon>Poales</taxon>
        <taxon>Poaceae</taxon>
        <taxon>BOP clade</taxon>
        <taxon>Pooideae</taxon>
        <taxon>Triticodae</taxon>
        <taxon>Triticeae</taxon>
        <taxon>Hordeinae</taxon>
        <taxon>Secale</taxon>
    </lineage>
</organism>
<feature type="non-terminal residue" evidence="2">
    <location>
        <position position="67"/>
    </location>
</feature>
<evidence type="ECO:0000256" key="1">
    <source>
        <dbReference type="SAM" id="MobiDB-lite"/>
    </source>
</evidence>
<accession>Q9LLC5</accession>
<protein>
    <submittedName>
        <fullName evidence="2">Ty3 retrotransposon structural protein</fullName>
    </submittedName>
</protein>
<dbReference type="AlphaFoldDB" id="Q9LLC5"/>
<name>Q9LLC5_SECCE</name>
<feature type="region of interest" description="Disordered" evidence="1">
    <location>
        <begin position="1"/>
        <end position="67"/>
    </location>
</feature>